<keyword evidence="2" id="KW-0802">TPR repeat</keyword>
<dbReference type="Gene3D" id="1.25.40.10">
    <property type="entry name" value="Tetratricopeptide repeat domain"/>
    <property type="match status" value="2"/>
</dbReference>
<dbReference type="Pfam" id="PF13424">
    <property type="entry name" value="TPR_12"/>
    <property type="match status" value="1"/>
</dbReference>
<dbReference type="InterPro" id="IPR035897">
    <property type="entry name" value="Toll_tir_struct_dom_sf"/>
</dbReference>
<evidence type="ECO:0000256" key="2">
    <source>
        <dbReference type="ARBA" id="ARBA00022803"/>
    </source>
</evidence>
<accession>A0ABT0GFS3</accession>
<dbReference type="SMART" id="SM00028">
    <property type="entry name" value="TPR"/>
    <property type="match status" value="7"/>
</dbReference>
<organism evidence="5 6">
    <name type="scientific">Pseudomarimonas salicorniae</name>
    <dbReference type="NCBI Taxonomy" id="2933270"/>
    <lineage>
        <taxon>Bacteria</taxon>
        <taxon>Pseudomonadati</taxon>
        <taxon>Pseudomonadota</taxon>
        <taxon>Gammaproteobacteria</taxon>
        <taxon>Lysobacterales</taxon>
        <taxon>Lysobacteraceae</taxon>
        <taxon>Pseudomarimonas</taxon>
    </lineage>
</organism>
<sequence>MATRYRAFLSYSHADEKPCARLHRRLERFRIPRALRGKNGATSLAPVFRDRDELGAAASLSTVIEEALDRSDALVVICSPRACRSPWVGEEIRHFRRRHPSRPVYAFVVAGDPGQDPRRHPDTAAIPLALLLADLERPEGPLVEPLAADARDEGDGFDAATLKLIAGLLGVGFDELRHREQTRRQRRLALLTAASLALTASFAFLAWQATVARDQAREAQALAELQLESERQTRGFLISVFQLADPGESKGSAVTVREILDGAVGRIDHTEFSRPAVKSSYLATLGRVYSSLGLNKRAEAMLGASLEALGDRLEEIDAWTQFVDVQIELATLRFDMGDYAAALEALDRLQQHAARQQRPLLAEQLARAANVRGDVLSFLERDDEAAKAYRSALEALSGLDGDSALLAGLRGHSRYGLAQLAMFAGDHAAAETGFTEAQSLFEATLGERHPRTIATLITRGSNAYQWGDRPRARALYMQALEAAETVFDDDSPQLGTLRNNLGRLQLELGQLSAAESLLQLALRSDRRHRKDDFDDLAYPLTNLAIIRLADGDLEGARPLLQEALEVTAAGTHPMRGAALNHLADLECMAGRSERGLVLAARAEQHAAEQYGEDNWRVAQAQLTAAYCGAASGAGVEPIQALSALQRLRTSSGGESPFLLRAEQQWVQISGSGAGGAGTGNAAPAH</sequence>
<keyword evidence="1" id="KW-0677">Repeat</keyword>
<dbReference type="Proteomes" id="UP001431449">
    <property type="component" value="Unassembled WGS sequence"/>
</dbReference>
<dbReference type="SUPFAM" id="SSF48452">
    <property type="entry name" value="TPR-like"/>
    <property type="match status" value="2"/>
</dbReference>
<dbReference type="InterPro" id="IPR000157">
    <property type="entry name" value="TIR_dom"/>
</dbReference>
<keyword evidence="6" id="KW-1185">Reference proteome</keyword>
<comment type="caution">
    <text evidence="5">The sequence shown here is derived from an EMBL/GenBank/DDBJ whole genome shotgun (WGS) entry which is preliminary data.</text>
</comment>
<dbReference type="InterPro" id="IPR019734">
    <property type="entry name" value="TPR_rpt"/>
</dbReference>
<gene>
    <name evidence="5" type="ORF">M0G41_06880</name>
</gene>
<dbReference type="Gene3D" id="3.40.50.10140">
    <property type="entry name" value="Toll/interleukin-1 receptor homology (TIR) domain"/>
    <property type="match status" value="1"/>
</dbReference>
<evidence type="ECO:0000259" key="4">
    <source>
        <dbReference type="Pfam" id="PF13676"/>
    </source>
</evidence>
<dbReference type="SUPFAM" id="SSF52200">
    <property type="entry name" value="Toll/Interleukin receptor TIR domain"/>
    <property type="match status" value="1"/>
</dbReference>
<name>A0ABT0GFS3_9GAMM</name>
<evidence type="ECO:0000313" key="5">
    <source>
        <dbReference type="EMBL" id="MCK7593389.1"/>
    </source>
</evidence>
<evidence type="ECO:0000313" key="6">
    <source>
        <dbReference type="Proteomes" id="UP001431449"/>
    </source>
</evidence>
<feature type="domain" description="TIR" evidence="4">
    <location>
        <begin position="8"/>
        <end position="110"/>
    </location>
</feature>
<keyword evidence="3" id="KW-0812">Transmembrane</keyword>
<dbReference type="EMBL" id="JALNMH010000004">
    <property type="protein sequence ID" value="MCK7593389.1"/>
    <property type="molecule type" value="Genomic_DNA"/>
</dbReference>
<protein>
    <submittedName>
        <fullName evidence="5">Tetratricopeptide repeat protein</fullName>
    </submittedName>
</protein>
<keyword evidence="3" id="KW-0472">Membrane</keyword>
<dbReference type="InterPro" id="IPR011990">
    <property type="entry name" value="TPR-like_helical_dom_sf"/>
</dbReference>
<evidence type="ECO:0000256" key="1">
    <source>
        <dbReference type="ARBA" id="ARBA00022737"/>
    </source>
</evidence>
<dbReference type="RefSeq" id="WP_248206840.1">
    <property type="nucleotide sequence ID" value="NZ_JALNMH010000004.1"/>
</dbReference>
<reference evidence="5" key="1">
    <citation type="submission" date="2022-04" db="EMBL/GenBank/DDBJ databases">
        <title>Lysobacter sp. CAU 1642 isolated from sea sand.</title>
        <authorList>
            <person name="Kim W."/>
        </authorList>
    </citation>
    <scope>NUCLEOTIDE SEQUENCE</scope>
    <source>
        <strain evidence="5">CAU 1642</strain>
    </source>
</reference>
<evidence type="ECO:0000256" key="3">
    <source>
        <dbReference type="SAM" id="Phobius"/>
    </source>
</evidence>
<proteinExistence type="predicted"/>
<feature type="transmembrane region" description="Helical" evidence="3">
    <location>
        <begin position="188"/>
        <end position="207"/>
    </location>
</feature>
<dbReference type="Pfam" id="PF13676">
    <property type="entry name" value="TIR_2"/>
    <property type="match status" value="1"/>
</dbReference>
<dbReference type="PANTHER" id="PTHR45641">
    <property type="entry name" value="TETRATRICOPEPTIDE REPEAT PROTEIN (AFU_ORTHOLOGUE AFUA_6G03870)"/>
    <property type="match status" value="1"/>
</dbReference>
<keyword evidence="3" id="KW-1133">Transmembrane helix</keyword>
<dbReference type="PANTHER" id="PTHR45641:SF19">
    <property type="entry name" value="NEPHROCYSTIN-3"/>
    <property type="match status" value="1"/>
</dbReference>